<keyword evidence="7" id="KW-0472">Membrane</keyword>
<dbReference type="Proteomes" id="UP000008237">
    <property type="component" value="Unassembled WGS sequence"/>
</dbReference>
<evidence type="ECO:0000256" key="2">
    <source>
        <dbReference type="ARBA" id="ARBA00022475"/>
    </source>
</evidence>
<dbReference type="PANTHER" id="PTHR21137:SF35">
    <property type="entry name" value="ODORANT RECEPTOR 19A-RELATED"/>
    <property type="match status" value="1"/>
</dbReference>
<keyword evidence="11" id="KW-1185">Reference proteome</keyword>
<sequence>MRIMMSLKHQDYTDVLKSMMFIQYFIVQSFLFTHAGDTLQSQSESIVTAIYSTTWHELPPTTMKDLALIMMRTRIPLRLSAGKFFYITRSTITDILTTALTYISFLQAMEE</sequence>
<comment type="subcellular location">
    <subcellularLocation>
        <location evidence="1">Cell membrane</location>
        <topology evidence="1">Multi-pass membrane protein</topology>
    </subcellularLocation>
</comment>
<dbReference type="GO" id="GO:0005886">
    <property type="term" value="C:plasma membrane"/>
    <property type="evidence" value="ECO:0007669"/>
    <property type="project" value="UniProtKB-SubCell"/>
</dbReference>
<evidence type="ECO:0000256" key="8">
    <source>
        <dbReference type="ARBA" id="ARBA00023170"/>
    </source>
</evidence>
<keyword evidence="2" id="KW-1003">Cell membrane</keyword>
<organism evidence="11">
    <name type="scientific">Harpegnathos saltator</name>
    <name type="common">Jerdon's jumping ant</name>
    <dbReference type="NCBI Taxonomy" id="610380"/>
    <lineage>
        <taxon>Eukaryota</taxon>
        <taxon>Metazoa</taxon>
        <taxon>Ecdysozoa</taxon>
        <taxon>Arthropoda</taxon>
        <taxon>Hexapoda</taxon>
        <taxon>Insecta</taxon>
        <taxon>Pterygota</taxon>
        <taxon>Neoptera</taxon>
        <taxon>Endopterygota</taxon>
        <taxon>Hymenoptera</taxon>
        <taxon>Apocrita</taxon>
        <taxon>Aculeata</taxon>
        <taxon>Formicoidea</taxon>
        <taxon>Formicidae</taxon>
        <taxon>Ponerinae</taxon>
        <taxon>Ponerini</taxon>
        <taxon>Harpegnathos</taxon>
    </lineage>
</organism>
<accession>E2B437</accession>
<keyword evidence="4" id="KW-0812">Transmembrane</keyword>
<dbReference type="AlphaFoldDB" id="E2B437"/>
<reference evidence="10 11" key="1">
    <citation type="journal article" date="2010" name="Science">
        <title>Genomic comparison of the ants Camponotus floridanus and Harpegnathos saltator.</title>
        <authorList>
            <person name="Bonasio R."/>
            <person name="Zhang G."/>
            <person name="Ye C."/>
            <person name="Mutti N.S."/>
            <person name="Fang X."/>
            <person name="Qin N."/>
            <person name="Donahue G."/>
            <person name="Yang P."/>
            <person name="Li Q."/>
            <person name="Li C."/>
            <person name="Zhang P."/>
            <person name="Huang Z."/>
            <person name="Berger S.L."/>
            <person name="Reinberg D."/>
            <person name="Wang J."/>
            <person name="Liebig J."/>
        </authorList>
    </citation>
    <scope>NUCLEOTIDE SEQUENCE [LARGE SCALE GENOMIC DNA]</scope>
    <source>
        <strain evidence="10 11">R22 G/1</strain>
    </source>
</reference>
<keyword evidence="8 10" id="KW-0675">Receptor</keyword>
<evidence type="ECO:0000313" key="10">
    <source>
        <dbReference type="EMBL" id="EFN89551.1"/>
    </source>
</evidence>
<evidence type="ECO:0000256" key="6">
    <source>
        <dbReference type="ARBA" id="ARBA00022989"/>
    </source>
</evidence>
<protein>
    <submittedName>
        <fullName evidence="10">Odorant receptor 47a</fullName>
    </submittedName>
</protein>
<evidence type="ECO:0000256" key="7">
    <source>
        <dbReference type="ARBA" id="ARBA00023136"/>
    </source>
</evidence>
<proteinExistence type="predicted"/>
<dbReference type="GO" id="GO:0005549">
    <property type="term" value="F:odorant binding"/>
    <property type="evidence" value="ECO:0007669"/>
    <property type="project" value="InterPro"/>
</dbReference>
<dbReference type="InParanoid" id="E2B437"/>
<keyword evidence="9" id="KW-0807">Transducer</keyword>
<dbReference type="Pfam" id="PF02949">
    <property type="entry name" value="7tm_6"/>
    <property type="match status" value="1"/>
</dbReference>
<gene>
    <name evidence="10" type="ORF">EAI_00730</name>
</gene>
<evidence type="ECO:0000256" key="4">
    <source>
        <dbReference type="ARBA" id="ARBA00022692"/>
    </source>
</evidence>
<evidence type="ECO:0000256" key="3">
    <source>
        <dbReference type="ARBA" id="ARBA00022606"/>
    </source>
</evidence>
<evidence type="ECO:0000256" key="1">
    <source>
        <dbReference type="ARBA" id="ARBA00004651"/>
    </source>
</evidence>
<dbReference type="GO" id="GO:0007165">
    <property type="term" value="P:signal transduction"/>
    <property type="evidence" value="ECO:0007669"/>
    <property type="project" value="UniProtKB-KW"/>
</dbReference>
<evidence type="ECO:0000256" key="5">
    <source>
        <dbReference type="ARBA" id="ARBA00022725"/>
    </source>
</evidence>
<dbReference type="OrthoDB" id="7540137at2759"/>
<dbReference type="PANTHER" id="PTHR21137">
    <property type="entry name" value="ODORANT RECEPTOR"/>
    <property type="match status" value="1"/>
</dbReference>
<dbReference type="GO" id="GO:0004984">
    <property type="term" value="F:olfactory receptor activity"/>
    <property type="evidence" value="ECO:0007669"/>
    <property type="project" value="InterPro"/>
</dbReference>
<name>E2B437_HARSA</name>
<dbReference type="EMBL" id="GL445463">
    <property type="protein sequence ID" value="EFN89551.1"/>
    <property type="molecule type" value="Genomic_DNA"/>
</dbReference>
<evidence type="ECO:0000256" key="9">
    <source>
        <dbReference type="ARBA" id="ARBA00023224"/>
    </source>
</evidence>
<dbReference type="OMA" id="ITEWENS"/>
<dbReference type="InterPro" id="IPR004117">
    <property type="entry name" value="7tm6_olfct_rcpt"/>
</dbReference>
<keyword evidence="3" id="KW-0716">Sensory transduction</keyword>
<evidence type="ECO:0000313" key="11">
    <source>
        <dbReference type="Proteomes" id="UP000008237"/>
    </source>
</evidence>
<keyword evidence="6" id="KW-1133">Transmembrane helix</keyword>
<keyword evidence="5" id="KW-0552">Olfaction</keyword>